<evidence type="ECO:0000313" key="1">
    <source>
        <dbReference type="EMBL" id="KAK1620053.1"/>
    </source>
</evidence>
<dbReference type="AlphaFoldDB" id="A0AAD8RIU1"/>
<protein>
    <submittedName>
        <fullName evidence="1">Uncharacterized protein</fullName>
    </submittedName>
</protein>
<proteinExistence type="predicted"/>
<sequence length="416" mass="47792">MSFDPREVDMFVQFFHNFRRPTELVAFYHGEVASMELRNATTLCVDYNDVKCHNLEAASLLSFQDLQSSEQLVLEAFNMFLRVNNSPVRGNVTSIQFYNYPGRYESLEDFLSRNPPVEAFELPDRITTAICTPAGRMVLQGFIHCLVEGHAKGNSWRGSFEVSHLVIVNLDSCRQECRILKQPTATLTRPVNLATMQLDFERLAQILLRKFGVILTPGDDRDTQPAFFMDLGLDMRMHNIPAAVHYNSKFTKFICRHMAFLPSLSRSNMIVNLIRVYKVLSVNERYIFTASVDRAKRGPGDWRTDARFYELLKKVYDGKLGRAPYGNNGMDLLLFQRHFVVHAGDHLKLSNGNRSIETLEAIDYYLAHHYDQFLSKVVYRLIIDLDIGKLLEKVWENLHPGYHEPTSISVNAELAP</sequence>
<evidence type="ECO:0000313" key="2">
    <source>
        <dbReference type="Proteomes" id="UP001231189"/>
    </source>
</evidence>
<dbReference type="PANTHER" id="PTHR35161:SF19">
    <property type="entry name" value="OS02G0113400 PROTEIN"/>
    <property type="match status" value="1"/>
</dbReference>
<comment type="caution">
    <text evidence="1">The sequence shown here is derived from an EMBL/GenBank/DDBJ whole genome shotgun (WGS) entry which is preliminary data.</text>
</comment>
<dbReference type="PANTHER" id="PTHR35161">
    <property type="entry name" value="OS02G0303100 PROTEIN"/>
    <property type="match status" value="1"/>
</dbReference>
<accession>A0AAD8RIU1</accession>
<gene>
    <name evidence="1" type="ORF">QYE76_025570</name>
</gene>
<dbReference type="Proteomes" id="UP001231189">
    <property type="component" value="Unassembled WGS sequence"/>
</dbReference>
<keyword evidence="2" id="KW-1185">Reference proteome</keyword>
<name>A0AAD8RIU1_LOLMU</name>
<reference evidence="1" key="1">
    <citation type="submission" date="2023-07" db="EMBL/GenBank/DDBJ databases">
        <title>A chromosome-level genome assembly of Lolium multiflorum.</title>
        <authorList>
            <person name="Chen Y."/>
            <person name="Copetti D."/>
            <person name="Kolliker R."/>
            <person name="Studer B."/>
        </authorList>
    </citation>
    <scope>NUCLEOTIDE SEQUENCE</scope>
    <source>
        <strain evidence="1">02402/16</strain>
        <tissue evidence="1">Leaf</tissue>
    </source>
</reference>
<dbReference type="EMBL" id="JAUUTY010000006">
    <property type="protein sequence ID" value="KAK1620053.1"/>
    <property type="molecule type" value="Genomic_DNA"/>
</dbReference>
<organism evidence="1 2">
    <name type="scientific">Lolium multiflorum</name>
    <name type="common">Italian ryegrass</name>
    <name type="synonym">Lolium perenne subsp. multiflorum</name>
    <dbReference type="NCBI Taxonomy" id="4521"/>
    <lineage>
        <taxon>Eukaryota</taxon>
        <taxon>Viridiplantae</taxon>
        <taxon>Streptophyta</taxon>
        <taxon>Embryophyta</taxon>
        <taxon>Tracheophyta</taxon>
        <taxon>Spermatophyta</taxon>
        <taxon>Magnoliopsida</taxon>
        <taxon>Liliopsida</taxon>
        <taxon>Poales</taxon>
        <taxon>Poaceae</taxon>
        <taxon>BOP clade</taxon>
        <taxon>Pooideae</taxon>
        <taxon>Poodae</taxon>
        <taxon>Poeae</taxon>
        <taxon>Poeae Chloroplast Group 2 (Poeae type)</taxon>
        <taxon>Loliodinae</taxon>
        <taxon>Loliinae</taxon>
        <taxon>Lolium</taxon>
    </lineage>
</organism>